<proteinExistence type="predicted"/>
<dbReference type="OrthoDB" id="197400at2759"/>
<accession>A0A7R8H5U8</accession>
<keyword evidence="2" id="KW-1185">Reference proteome</keyword>
<organism evidence="1 2">
    <name type="scientific">Lepeophtheirus salmonis</name>
    <name type="common">Salmon louse</name>
    <name type="synonym">Caligus salmonis</name>
    <dbReference type="NCBI Taxonomy" id="72036"/>
    <lineage>
        <taxon>Eukaryota</taxon>
        <taxon>Metazoa</taxon>
        <taxon>Ecdysozoa</taxon>
        <taxon>Arthropoda</taxon>
        <taxon>Crustacea</taxon>
        <taxon>Multicrustacea</taxon>
        <taxon>Hexanauplia</taxon>
        <taxon>Copepoda</taxon>
        <taxon>Siphonostomatoida</taxon>
        <taxon>Caligidae</taxon>
        <taxon>Lepeophtheirus</taxon>
    </lineage>
</organism>
<reference evidence="1" key="1">
    <citation type="submission" date="2021-02" db="EMBL/GenBank/DDBJ databases">
        <authorList>
            <person name="Bekaert M."/>
        </authorList>
    </citation>
    <scope>NUCLEOTIDE SEQUENCE</scope>
    <source>
        <strain evidence="1">IoA-00</strain>
    </source>
</reference>
<dbReference type="AlphaFoldDB" id="A0A7R8H5U8"/>
<dbReference type="EMBL" id="HG994581">
    <property type="protein sequence ID" value="CAF2869966.1"/>
    <property type="molecule type" value="Genomic_DNA"/>
</dbReference>
<protein>
    <submittedName>
        <fullName evidence="1">(salmon louse) hypothetical protein</fullName>
    </submittedName>
</protein>
<evidence type="ECO:0000313" key="1">
    <source>
        <dbReference type="EMBL" id="CAF2869966.1"/>
    </source>
</evidence>
<dbReference type="Gene3D" id="2.30.30.140">
    <property type="match status" value="1"/>
</dbReference>
<evidence type="ECO:0000313" key="2">
    <source>
        <dbReference type="Proteomes" id="UP000675881"/>
    </source>
</evidence>
<gene>
    <name evidence="1" type="ORF">LSAA_6442</name>
</gene>
<sequence>MKKDMVKRDGDSGRTFAATATVHYIGHNNIVQVKIKESKVNFELVARDFQLLDDEGGEESSFLHGYKGESSWNLGDPYISIYKEDQRPYEAIITHMDSQSETACFIGYDNVQSNNWLAEL</sequence>
<dbReference type="Proteomes" id="UP000675881">
    <property type="component" value="Chromosome 2"/>
</dbReference>
<name>A0A7R8H5U8_LEPSM</name>